<dbReference type="CDD" id="cd15041">
    <property type="entry name" value="7tmB1_hormone_R"/>
    <property type="match status" value="1"/>
</dbReference>
<dbReference type="Pfam" id="PF00002">
    <property type="entry name" value="7tm_2"/>
    <property type="match status" value="1"/>
</dbReference>
<protein>
    <submittedName>
        <fullName evidence="17">Parathyroid hormone 2 receptor</fullName>
    </submittedName>
</protein>
<keyword evidence="10" id="KW-0807">Transducer</keyword>
<name>A0A1S3IAW3_LINAN</name>
<feature type="chain" id="PRO_5015199581" evidence="13">
    <location>
        <begin position="29"/>
        <end position="799"/>
    </location>
</feature>
<sequence>MGLFQHTDATSLILILTVQLLATQRSEAYVCREQRFGYFNSTEFHQHAFYWCLLYINQLRIQDNYIDTVNVGIGLNHTVESTDLSDDNFWTDLCGKLHIHHFPRFGNVDELCDRWRRCTKQAIACCDEQGKRHQTHAKNRCPATWDGYGCWNEVEAGSRAEIFCPTFEPDFIAYSRAVRECTHSGTWFRKENKEWNISYEWTDYRDCTDKKVYLINVYISVGCNALSIILLLPAVMIFMSVPRLRKEERIRVHTNFFVALLLCSTVNILVQMLLTHDYLSKENNSNTRMEENSVGCRILWAAQLYFSSTTFAWMFCEGYYLHTLISHALSPHINVQWLYIGGWVVPVLPTLAYSIVRILMNNEQCWALSYGMTNWITDAPNLFCIVANIYFLVSIARSIKRLREHPQEESARSKRICRAVVILFLLFGLQWIIQIARLPKGTRGEAEYNVFATTVRNSQGFLVAVIFCFCNSEVQASVRDSQFWRTLRRLSRESRHSVLTQMSNLSGRSSTTARGQSVNSETARDNSLQSQGLKMGCFPAEFRDEQTRRKELAGQEDSEDEYQDALPEIIDNGEERAVPGDQNCAGRTVQQRIAHFLGKYLSTFGVFVFAVGSLILASLSVAEQAVCMHVYLNLSVGDYSFITAARIQQDLRKWTIVYEMTKNETRECFNNTTPMNQAMNSNVRPMLFPFTLEFTLLATRMLLDLWHSSEANTTGARGPAAGDLHSTGRSSDDSGSIGSAGQQSINDERQAASVDHHDQDEFRDEQTRRKELAVQEDSEDEYQDALPEIIDNGEERAVP</sequence>
<evidence type="ECO:0000313" key="17">
    <source>
        <dbReference type="RefSeq" id="XP_013395308.2"/>
    </source>
</evidence>
<keyword evidence="8 17" id="KW-0675">Receptor</keyword>
<evidence type="ECO:0000259" key="14">
    <source>
        <dbReference type="PROSITE" id="PS50227"/>
    </source>
</evidence>
<evidence type="ECO:0000256" key="13">
    <source>
        <dbReference type="SAM" id="SignalP"/>
    </source>
</evidence>
<keyword evidence="13" id="KW-0732">Signal</keyword>
<organism evidence="16 17">
    <name type="scientific">Lingula anatina</name>
    <name type="common">Brachiopod</name>
    <name type="synonym">Lingula unguis</name>
    <dbReference type="NCBI Taxonomy" id="7574"/>
    <lineage>
        <taxon>Eukaryota</taxon>
        <taxon>Metazoa</taxon>
        <taxon>Spiralia</taxon>
        <taxon>Lophotrochozoa</taxon>
        <taxon>Brachiopoda</taxon>
        <taxon>Linguliformea</taxon>
        <taxon>Lingulata</taxon>
        <taxon>Lingulida</taxon>
        <taxon>Linguloidea</taxon>
        <taxon>Lingulidae</taxon>
        <taxon>Lingula</taxon>
    </lineage>
</organism>
<dbReference type="InterPro" id="IPR017983">
    <property type="entry name" value="GPCR_2_secretin-like_CS"/>
</dbReference>
<comment type="similarity">
    <text evidence="2">Belongs to the G-protein coupled receptor 2 family.</text>
</comment>
<evidence type="ECO:0000256" key="4">
    <source>
        <dbReference type="ARBA" id="ARBA00022692"/>
    </source>
</evidence>
<keyword evidence="4 12" id="KW-0812">Transmembrane</keyword>
<keyword evidence="5 12" id="KW-1133">Transmembrane helix</keyword>
<keyword evidence="6" id="KW-0297">G-protein coupled receptor</keyword>
<feature type="transmembrane region" description="Helical" evidence="12">
    <location>
        <begin position="600"/>
        <end position="622"/>
    </location>
</feature>
<dbReference type="PANTHER" id="PTHR45620">
    <property type="entry name" value="PDF RECEPTOR-LIKE PROTEIN-RELATED"/>
    <property type="match status" value="1"/>
</dbReference>
<feature type="transmembrane region" description="Helical" evidence="12">
    <location>
        <begin position="298"/>
        <end position="316"/>
    </location>
</feature>
<feature type="transmembrane region" description="Helical" evidence="12">
    <location>
        <begin position="416"/>
        <end position="438"/>
    </location>
</feature>
<dbReference type="InterPro" id="IPR017981">
    <property type="entry name" value="GPCR_2-like_7TM"/>
</dbReference>
<evidence type="ECO:0000256" key="10">
    <source>
        <dbReference type="ARBA" id="ARBA00023224"/>
    </source>
</evidence>
<dbReference type="InterPro" id="IPR050332">
    <property type="entry name" value="GPCR_2"/>
</dbReference>
<dbReference type="Gene3D" id="1.20.1070.10">
    <property type="entry name" value="Rhodopsin 7-helix transmembrane proteins"/>
    <property type="match status" value="1"/>
</dbReference>
<evidence type="ECO:0000256" key="3">
    <source>
        <dbReference type="ARBA" id="ARBA00022475"/>
    </source>
</evidence>
<feature type="domain" description="G-protein coupled receptors family 2 profile 1" evidence="14">
    <location>
        <begin position="117"/>
        <end position="211"/>
    </location>
</feature>
<evidence type="ECO:0000256" key="5">
    <source>
        <dbReference type="ARBA" id="ARBA00022989"/>
    </source>
</evidence>
<dbReference type="SUPFAM" id="SSF81321">
    <property type="entry name" value="Family A G protein-coupled receptor-like"/>
    <property type="match status" value="1"/>
</dbReference>
<evidence type="ECO:0000256" key="2">
    <source>
        <dbReference type="ARBA" id="ARBA00005314"/>
    </source>
</evidence>
<gene>
    <name evidence="17" type="primary">LOC106162542</name>
</gene>
<feature type="compositionally biased region" description="Low complexity" evidence="11">
    <location>
        <begin position="727"/>
        <end position="745"/>
    </location>
</feature>
<dbReference type="GO" id="GO:0008528">
    <property type="term" value="F:G protein-coupled peptide receptor activity"/>
    <property type="evidence" value="ECO:0007669"/>
    <property type="project" value="TreeGrafter"/>
</dbReference>
<feature type="compositionally biased region" description="Basic and acidic residues" evidence="11">
    <location>
        <begin position="746"/>
        <end position="773"/>
    </location>
</feature>
<dbReference type="PROSITE" id="PS00650">
    <property type="entry name" value="G_PROTEIN_RECEP_F2_2"/>
    <property type="match status" value="1"/>
</dbReference>
<evidence type="ECO:0000256" key="12">
    <source>
        <dbReference type="SAM" id="Phobius"/>
    </source>
</evidence>
<dbReference type="STRING" id="7574.A0A1S3IAW3"/>
<evidence type="ECO:0000256" key="8">
    <source>
        <dbReference type="ARBA" id="ARBA00023170"/>
    </source>
</evidence>
<keyword evidence="9" id="KW-0325">Glycoprotein</keyword>
<dbReference type="InterPro" id="IPR000832">
    <property type="entry name" value="GPCR_2_secretin-like"/>
</dbReference>
<keyword evidence="16" id="KW-1185">Reference proteome</keyword>
<dbReference type="GO" id="GO:0007188">
    <property type="term" value="P:adenylate cyclase-modulating G protein-coupled receptor signaling pathway"/>
    <property type="evidence" value="ECO:0007669"/>
    <property type="project" value="TreeGrafter"/>
</dbReference>
<feature type="transmembrane region" description="Helical" evidence="12">
    <location>
        <begin position="253"/>
        <end position="274"/>
    </location>
</feature>
<dbReference type="RefSeq" id="XP_013395308.2">
    <property type="nucleotide sequence ID" value="XM_013539854.2"/>
</dbReference>
<dbReference type="SUPFAM" id="SSF111418">
    <property type="entry name" value="Hormone receptor domain"/>
    <property type="match status" value="1"/>
</dbReference>
<dbReference type="Pfam" id="PF02793">
    <property type="entry name" value="HRM"/>
    <property type="match status" value="1"/>
</dbReference>
<dbReference type="AlphaFoldDB" id="A0A1S3IAW3"/>
<feature type="transmembrane region" description="Helical" evidence="12">
    <location>
        <begin position="217"/>
        <end position="241"/>
    </location>
</feature>
<dbReference type="PANTHER" id="PTHR45620:SF42">
    <property type="entry name" value="G-PROTEIN COUPLED RECEPTOR SEB-2"/>
    <property type="match status" value="1"/>
</dbReference>
<dbReference type="GO" id="GO:0007166">
    <property type="term" value="P:cell surface receptor signaling pathway"/>
    <property type="evidence" value="ECO:0007669"/>
    <property type="project" value="InterPro"/>
</dbReference>
<dbReference type="Proteomes" id="UP000085678">
    <property type="component" value="Unplaced"/>
</dbReference>
<dbReference type="InParanoid" id="A0A1S3IAW3"/>
<accession>A0A1S3IAW3</accession>
<feature type="domain" description="G-protein coupled receptors family 2 profile 2" evidence="15">
    <location>
        <begin position="216"/>
        <end position="471"/>
    </location>
</feature>
<dbReference type="GeneID" id="106162542"/>
<keyword evidence="7 12" id="KW-0472">Membrane</keyword>
<dbReference type="PROSITE" id="PS00649">
    <property type="entry name" value="G_PROTEIN_RECEP_F2_1"/>
    <property type="match status" value="1"/>
</dbReference>
<dbReference type="KEGG" id="lak:106162542"/>
<feature type="region of interest" description="Disordered" evidence="11">
    <location>
        <begin position="713"/>
        <end position="799"/>
    </location>
</feature>
<keyword evidence="3" id="KW-1003">Cell membrane</keyword>
<feature type="transmembrane region" description="Helical" evidence="12">
    <location>
        <begin position="337"/>
        <end position="359"/>
    </location>
</feature>
<evidence type="ECO:0000256" key="6">
    <source>
        <dbReference type="ARBA" id="ARBA00023040"/>
    </source>
</evidence>
<dbReference type="Gene3D" id="4.10.1240.10">
    <property type="entry name" value="GPCR, family 2, extracellular hormone receptor domain"/>
    <property type="match status" value="1"/>
</dbReference>
<evidence type="ECO:0000256" key="9">
    <source>
        <dbReference type="ARBA" id="ARBA00023180"/>
    </source>
</evidence>
<feature type="signal peptide" evidence="13">
    <location>
        <begin position="1"/>
        <end position="28"/>
    </location>
</feature>
<comment type="subcellular location">
    <subcellularLocation>
        <location evidence="1">Cell membrane</location>
        <topology evidence="1">Multi-pass membrane protein</topology>
    </subcellularLocation>
</comment>
<proteinExistence type="inferred from homology"/>
<dbReference type="PROSITE" id="PS50227">
    <property type="entry name" value="G_PROTEIN_RECEP_F2_3"/>
    <property type="match status" value="1"/>
</dbReference>
<evidence type="ECO:0000256" key="7">
    <source>
        <dbReference type="ARBA" id="ARBA00023136"/>
    </source>
</evidence>
<feature type="compositionally biased region" description="Acidic residues" evidence="11">
    <location>
        <begin position="774"/>
        <end position="783"/>
    </location>
</feature>
<evidence type="ECO:0000256" key="11">
    <source>
        <dbReference type="SAM" id="MobiDB-lite"/>
    </source>
</evidence>
<evidence type="ECO:0000256" key="1">
    <source>
        <dbReference type="ARBA" id="ARBA00004651"/>
    </source>
</evidence>
<dbReference type="SMART" id="SM00008">
    <property type="entry name" value="HormR"/>
    <property type="match status" value="1"/>
</dbReference>
<evidence type="ECO:0000259" key="15">
    <source>
        <dbReference type="PROSITE" id="PS50261"/>
    </source>
</evidence>
<dbReference type="InterPro" id="IPR036445">
    <property type="entry name" value="GPCR_2_extracell_dom_sf"/>
</dbReference>
<reference evidence="17" key="1">
    <citation type="submission" date="2025-08" db="UniProtKB">
        <authorList>
            <consortium name="RefSeq"/>
        </authorList>
    </citation>
    <scope>IDENTIFICATION</scope>
    <source>
        <tissue evidence="17">Gonads</tissue>
    </source>
</reference>
<dbReference type="GO" id="GO:0005886">
    <property type="term" value="C:plasma membrane"/>
    <property type="evidence" value="ECO:0007669"/>
    <property type="project" value="UniProtKB-SubCell"/>
</dbReference>
<evidence type="ECO:0000313" key="16">
    <source>
        <dbReference type="Proteomes" id="UP000085678"/>
    </source>
</evidence>
<dbReference type="InterPro" id="IPR001879">
    <property type="entry name" value="GPCR_2_extracellular_dom"/>
</dbReference>
<feature type="region of interest" description="Disordered" evidence="11">
    <location>
        <begin position="501"/>
        <end position="528"/>
    </location>
</feature>
<dbReference type="PROSITE" id="PS50261">
    <property type="entry name" value="G_PROTEIN_RECEP_F2_4"/>
    <property type="match status" value="1"/>
</dbReference>
<dbReference type="OrthoDB" id="6160250at2759"/>
<feature type="non-terminal residue" evidence="17">
    <location>
        <position position="799"/>
    </location>
</feature>
<dbReference type="PRINTS" id="PR00249">
    <property type="entry name" value="GPCRSECRETIN"/>
</dbReference>
<feature type="transmembrane region" description="Helical" evidence="12">
    <location>
        <begin position="379"/>
        <end position="396"/>
    </location>
</feature>